<dbReference type="InterPro" id="IPR011761">
    <property type="entry name" value="ATP-grasp"/>
</dbReference>
<gene>
    <name evidence="12" type="primary">lysX</name>
</gene>
<dbReference type="Gene3D" id="3.40.50.20">
    <property type="match status" value="1"/>
</dbReference>
<keyword evidence="5" id="KW-0479">Metal-binding</keyword>
<dbReference type="AlphaFoldDB" id="A0A075GG55"/>
<keyword evidence="4" id="KW-0028">Amino-acid biosynthesis</keyword>
<dbReference type="GO" id="GO:0046872">
    <property type="term" value="F:metal ion binding"/>
    <property type="evidence" value="ECO:0007669"/>
    <property type="project" value="UniProtKB-KW"/>
</dbReference>
<dbReference type="FunFam" id="3.30.1490.20:FF:000025">
    <property type="entry name" value="Alpha-aminoadipate--LysW ligase LysX protein"/>
    <property type="match status" value="1"/>
</dbReference>
<dbReference type="Pfam" id="PF08443">
    <property type="entry name" value="RimK"/>
    <property type="match status" value="1"/>
</dbReference>
<evidence type="ECO:0000256" key="1">
    <source>
        <dbReference type="ARBA" id="ARBA00001946"/>
    </source>
</evidence>
<keyword evidence="6 10" id="KW-0547">Nucleotide-binding</keyword>
<keyword evidence="3" id="KW-0436">Ligase</keyword>
<dbReference type="InterPro" id="IPR054562">
    <property type="entry name" value="LysX/ArgX_preATP_grasp"/>
</dbReference>
<sequence length="285" mass="31966">MSKICIVFDRLRTEEKMLQKEAVELGHETSLIDAKTTQINTSNQIQDFDFGNIVLERCVSYYRGLYFTACLEFLDVSVINKFNVSTICGNKLLTTMLLKKNKIPTPKTYFSFSADATRKNLEKVGYPMVIKPVIGSWGRGVIPLKDKDTADAIIEQREITDGPLDRIFYLQEMIDRPPRDIRVITIGDKAITAMYRKSSGNFKTNIALGAEPEICDVTNEIEDLCAKASKAVGGGILGVDLMEDKEKGLVVHEVNNTVEFKGLVKVANINIPKEMIEYALNSIRK</sequence>
<evidence type="ECO:0000256" key="4">
    <source>
        <dbReference type="ARBA" id="ARBA00022605"/>
    </source>
</evidence>
<evidence type="ECO:0000256" key="6">
    <source>
        <dbReference type="ARBA" id="ARBA00022741"/>
    </source>
</evidence>
<evidence type="ECO:0000256" key="10">
    <source>
        <dbReference type="PROSITE-ProRule" id="PRU00409"/>
    </source>
</evidence>
<evidence type="ECO:0000256" key="9">
    <source>
        <dbReference type="ARBA" id="ARBA00029440"/>
    </source>
</evidence>
<dbReference type="InterPro" id="IPR004666">
    <property type="entry name" value="Rp_bS6_RimK/Lys_biosynth_LsyX"/>
</dbReference>
<dbReference type="Gene3D" id="3.30.470.20">
    <property type="entry name" value="ATP-grasp fold, B domain"/>
    <property type="match status" value="1"/>
</dbReference>
<dbReference type="Pfam" id="PF22626">
    <property type="entry name" value="LysX_preATP_grasp"/>
    <property type="match status" value="1"/>
</dbReference>
<dbReference type="InterPro" id="IPR013815">
    <property type="entry name" value="ATP_grasp_subdomain_1"/>
</dbReference>
<dbReference type="PANTHER" id="PTHR21621">
    <property type="entry name" value="RIBOSOMAL PROTEIN S6 MODIFICATION PROTEIN"/>
    <property type="match status" value="1"/>
</dbReference>
<organism evidence="12">
    <name type="scientific">uncultured marine thaumarchaeote KM3_15_C08</name>
    <dbReference type="NCBI Taxonomy" id="1456026"/>
    <lineage>
        <taxon>Archaea</taxon>
        <taxon>Nitrososphaerota</taxon>
        <taxon>environmental samples</taxon>
    </lineage>
</organism>
<dbReference type="EMBL" id="KF900662">
    <property type="protein sequence ID" value="AIF02809.1"/>
    <property type="molecule type" value="Genomic_DNA"/>
</dbReference>
<dbReference type="InterPro" id="IPR013651">
    <property type="entry name" value="ATP-grasp_RimK-type"/>
</dbReference>
<dbReference type="Gene3D" id="3.30.1490.20">
    <property type="entry name" value="ATP-grasp fold, A domain"/>
    <property type="match status" value="1"/>
</dbReference>
<evidence type="ECO:0000313" key="12">
    <source>
        <dbReference type="EMBL" id="AIF02809.1"/>
    </source>
</evidence>
<evidence type="ECO:0000256" key="2">
    <source>
        <dbReference type="ARBA" id="ARBA00006239"/>
    </source>
</evidence>
<dbReference type="InterPro" id="IPR016185">
    <property type="entry name" value="PreATP-grasp_dom_sf"/>
</dbReference>
<evidence type="ECO:0000256" key="7">
    <source>
        <dbReference type="ARBA" id="ARBA00022840"/>
    </source>
</evidence>
<protein>
    <submittedName>
        <fullName evidence="12">Lysine biosynthesis enzyme (LysX)</fullName>
    </submittedName>
</protein>
<dbReference type="FunFam" id="3.30.470.20:FF:000058">
    <property type="entry name" value="Alpha-aminoadipate--LysW ligase LysX protein"/>
    <property type="match status" value="1"/>
</dbReference>
<dbReference type="InterPro" id="IPR011870">
    <property type="entry name" value="LysX_arch"/>
</dbReference>
<dbReference type="SUPFAM" id="SSF52440">
    <property type="entry name" value="PreATP-grasp domain"/>
    <property type="match status" value="1"/>
</dbReference>
<evidence type="ECO:0000256" key="3">
    <source>
        <dbReference type="ARBA" id="ARBA00022598"/>
    </source>
</evidence>
<comment type="pathway">
    <text evidence="9">Amino-acid biosynthesis.</text>
</comment>
<evidence type="ECO:0000256" key="5">
    <source>
        <dbReference type="ARBA" id="ARBA00022723"/>
    </source>
</evidence>
<dbReference type="NCBIfam" id="TIGR00768">
    <property type="entry name" value="rimK_fam"/>
    <property type="match status" value="1"/>
</dbReference>
<dbReference type="SUPFAM" id="SSF56059">
    <property type="entry name" value="Glutathione synthetase ATP-binding domain-like"/>
    <property type="match status" value="1"/>
</dbReference>
<comment type="cofactor">
    <cofactor evidence="1">
        <name>Mg(2+)</name>
        <dbReference type="ChEBI" id="CHEBI:18420"/>
    </cofactor>
</comment>
<reference evidence="12" key="1">
    <citation type="journal article" date="2014" name="Genome Biol. Evol.">
        <title>Pangenome evidence for extensive interdomain horizontal transfer affecting lineage core and shell genes in uncultured planktonic thaumarchaeota and euryarchaeota.</title>
        <authorList>
            <person name="Deschamps P."/>
            <person name="Zivanovic Y."/>
            <person name="Moreira D."/>
            <person name="Rodriguez-Valera F."/>
            <person name="Lopez-Garcia P."/>
        </authorList>
    </citation>
    <scope>NUCLEOTIDE SEQUENCE</scope>
</reference>
<dbReference type="PANTHER" id="PTHR21621:SF2">
    <property type="entry name" value="COENZYME GAMMA-F420-2:ALPHA-L-GLUTAMATE LIGASE"/>
    <property type="match status" value="1"/>
</dbReference>
<name>A0A075GG55_9ARCH</name>
<dbReference type="PROSITE" id="PS50975">
    <property type="entry name" value="ATP_GRASP"/>
    <property type="match status" value="1"/>
</dbReference>
<dbReference type="NCBIfam" id="TIGR02144">
    <property type="entry name" value="LysX_arch"/>
    <property type="match status" value="1"/>
</dbReference>
<comment type="similarity">
    <text evidence="2">Belongs to the RimK family. LysX subfamily.</text>
</comment>
<keyword evidence="7 10" id="KW-0067">ATP-binding</keyword>
<dbReference type="GO" id="GO:0005737">
    <property type="term" value="C:cytoplasm"/>
    <property type="evidence" value="ECO:0007669"/>
    <property type="project" value="TreeGrafter"/>
</dbReference>
<keyword evidence="8" id="KW-0460">Magnesium</keyword>
<dbReference type="GO" id="GO:0009085">
    <property type="term" value="P:lysine biosynthetic process"/>
    <property type="evidence" value="ECO:0007669"/>
    <property type="project" value="InterPro"/>
</dbReference>
<evidence type="ECO:0000259" key="11">
    <source>
        <dbReference type="PROSITE" id="PS50975"/>
    </source>
</evidence>
<dbReference type="GO" id="GO:0043774">
    <property type="term" value="F:coenzyme F420-2 alpha-glutamyl ligase activity"/>
    <property type="evidence" value="ECO:0007669"/>
    <property type="project" value="TreeGrafter"/>
</dbReference>
<evidence type="ECO:0000256" key="8">
    <source>
        <dbReference type="ARBA" id="ARBA00022842"/>
    </source>
</evidence>
<accession>A0A075GG55</accession>
<feature type="domain" description="ATP-grasp" evidence="11">
    <location>
        <begin position="95"/>
        <end position="280"/>
    </location>
</feature>
<proteinExistence type="inferred from homology"/>
<dbReference type="GO" id="GO:0005524">
    <property type="term" value="F:ATP binding"/>
    <property type="evidence" value="ECO:0007669"/>
    <property type="project" value="UniProtKB-UniRule"/>
</dbReference>